<name>A0A0K9V1H6_VIBCL</name>
<comment type="caution">
    <text evidence="1">The sequence shown here is derived from an EMBL/GenBank/DDBJ whole genome shotgun (WGS) entry which is preliminary data.</text>
</comment>
<protein>
    <submittedName>
        <fullName evidence="1">Uncharacterized protein</fullName>
    </submittedName>
</protein>
<evidence type="ECO:0000313" key="2">
    <source>
        <dbReference type="Proteomes" id="UP000003017"/>
    </source>
</evidence>
<dbReference type="Proteomes" id="UP000003017">
    <property type="component" value="Unassembled WGS sequence"/>
</dbReference>
<reference evidence="1 2" key="1">
    <citation type="submission" date="2007-01" db="EMBL/GenBank/DDBJ databases">
        <authorList>
            <person name="Kobayashi T."/>
            <person name="Suzuki M."/>
            <person name="Inoue H."/>
            <person name="Itai R.N."/>
            <person name="Takahashi M."/>
            <person name="Nakanishi H."/>
            <person name="Mori S."/>
            <person name="Nishizawa N.K."/>
        </authorList>
    </citation>
    <scope>NUCLEOTIDE SEQUENCE [LARGE SCALE GENOMIC DNA]</scope>
    <source>
        <strain evidence="1 2">2740-80</strain>
    </source>
</reference>
<dbReference type="EMBL" id="AAUT02000001">
    <property type="protein sequence ID" value="KNA61843.1"/>
    <property type="molecule type" value="Genomic_DNA"/>
</dbReference>
<proteinExistence type="predicted"/>
<dbReference type="AlphaFoldDB" id="A0A0K9V1H6"/>
<sequence length="120" mass="14055">MNQELLEMNMESKKEKDAFLKISRILSTLNVYQANSVLNNINQQVRISSIESNATKTSRKNKLERDRELYEFILSLDLDFLTQKDIRILCIEKFGAERSPSRTGLSRALKKIQNQKTYLR</sequence>
<organism evidence="1 2">
    <name type="scientific">Vibrio cholerae 2740-80</name>
    <dbReference type="NCBI Taxonomy" id="412614"/>
    <lineage>
        <taxon>Bacteria</taxon>
        <taxon>Pseudomonadati</taxon>
        <taxon>Pseudomonadota</taxon>
        <taxon>Gammaproteobacteria</taxon>
        <taxon>Vibrionales</taxon>
        <taxon>Vibrionaceae</taxon>
        <taxon>Vibrio</taxon>
    </lineage>
</organism>
<accession>A0A0K9V1H6</accession>
<gene>
    <name evidence="1" type="ORF">VC274080_022904</name>
</gene>
<reference evidence="1 2" key="2">
    <citation type="submission" date="2010-08" db="EMBL/GenBank/DDBJ databases">
        <title>The Genome Sequence of Vibrio cholerae strain 2740-80.</title>
        <authorList>
            <consortium name="The Broad Institute Genome Sequencing Platform"/>
            <person name="Colwell R."/>
            <person name="Young S.K."/>
            <person name="Zeng Q."/>
            <person name="Alvarado L."/>
            <person name="Berlin A."/>
            <person name="Chapman S."/>
            <person name="Chen Z."/>
            <person name="Freedman E."/>
            <person name="Gellesch M."/>
            <person name="Goldberg J."/>
            <person name="Griggs A."/>
            <person name="Gujja S."/>
            <person name="Heilman E."/>
            <person name="Heiman D."/>
            <person name="Howarth C."/>
            <person name="Larson L."/>
            <person name="Mehta T."/>
            <person name="Neiman D.N."/>
            <person name="Park D."/>
            <person name="Pearson M."/>
            <person name="Roberts A."/>
            <person name="Saif S."/>
            <person name="Shenoy N."/>
            <person name="Sisk P."/>
            <person name="Stolte C."/>
            <person name="Sykes S."/>
            <person name="White J."/>
            <person name="Yandava C."/>
            <person name="Borodovsky M."/>
            <person name="Heidelberg J."/>
            <person name="Haas B."/>
            <person name="Nusbaum C."/>
            <person name="Birren B."/>
        </authorList>
    </citation>
    <scope>NUCLEOTIDE SEQUENCE [LARGE SCALE GENOMIC DNA]</scope>
    <source>
        <strain evidence="1 2">2740-80</strain>
    </source>
</reference>
<evidence type="ECO:0000313" key="1">
    <source>
        <dbReference type="EMBL" id="KNA61843.1"/>
    </source>
</evidence>